<sequence>MAPIAVSNASESAPALSSKKVASSGLVDVHDSDVTFAPATEPYQRRLRLVESNPDDPEITFPLILRPVRGGGNDEDLTTAQLVEAVKLFAPVPSTTYQPSKLQQLLDAHGGAVHFKGLPVRDANDFSKFMHALAGTSSGDAAGEYNLWKHHVDKGLMVIRHAMAPNVATANEGPPHQSIGSHNEYGLSTHYPSVIAFCCLSAPTSGGQTPIVNSIALYDRLQSTVPAYIDKIQRRGLTFIINHPVAKVNGSVQGNSLYNSDSFGPTPEAQVDLASLTEEQKRKLVEENILELAREGGWDDAASQGEGENGKFGVWHERGFSWTWLPDGSINVFQRVPGIRIHPTLQKPAYFNNVGNRYAYSKEHGCLQPPHYSEEKKDYFPPPSFPLPLGQETETADGTKQEDEAIPLDWLEQAHQWTKELQAHVEWQQGDILVIDNLAVQHARTPWTGPRKLVASLWDQRSYLDNNVPLRT</sequence>
<dbReference type="AlphaFoldDB" id="A0A0F7RVR0"/>
<dbReference type="SUPFAM" id="SSF51197">
    <property type="entry name" value="Clavaminate synthase-like"/>
    <property type="match status" value="1"/>
</dbReference>
<dbReference type="GO" id="GO:0016491">
    <property type="term" value="F:oxidoreductase activity"/>
    <property type="evidence" value="ECO:0007669"/>
    <property type="project" value="UniProtKB-KW"/>
</dbReference>
<dbReference type="Gene3D" id="3.60.130.10">
    <property type="entry name" value="Clavaminate synthase-like"/>
    <property type="match status" value="1"/>
</dbReference>
<keyword evidence="5" id="KW-1185">Reference proteome</keyword>
<evidence type="ECO:0000259" key="2">
    <source>
        <dbReference type="Pfam" id="PF02668"/>
    </source>
</evidence>
<evidence type="ECO:0000313" key="3">
    <source>
        <dbReference type="EMBL" id="CDS00510.1"/>
    </source>
</evidence>
<accession>A0A0F7RVR0</accession>
<proteinExistence type="predicted"/>
<dbReference type="InterPro" id="IPR042098">
    <property type="entry name" value="TauD-like_sf"/>
</dbReference>
<evidence type="ECO:0000313" key="5">
    <source>
        <dbReference type="Proteomes" id="UP000242770"/>
    </source>
</evidence>
<name>A0A0F7RVR0_9BASI</name>
<organism evidence="3 5">
    <name type="scientific">Sporisorium scitamineum</name>
    <dbReference type="NCBI Taxonomy" id="49012"/>
    <lineage>
        <taxon>Eukaryota</taxon>
        <taxon>Fungi</taxon>
        <taxon>Dikarya</taxon>
        <taxon>Basidiomycota</taxon>
        <taxon>Ustilaginomycotina</taxon>
        <taxon>Ustilaginomycetes</taxon>
        <taxon>Ustilaginales</taxon>
        <taxon>Ustilaginaceae</taxon>
        <taxon>Sporisorium</taxon>
    </lineage>
</organism>
<dbReference type="OrthoDB" id="408743at2759"/>
<keyword evidence="1" id="KW-0560">Oxidoreductase</keyword>
<evidence type="ECO:0000256" key="1">
    <source>
        <dbReference type="ARBA" id="ARBA00023002"/>
    </source>
</evidence>
<dbReference type="InterPro" id="IPR050411">
    <property type="entry name" value="AlphaKG_dependent_hydroxylases"/>
</dbReference>
<dbReference type="PANTHER" id="PTHR10696:SF21">
    <property type="entry name" value="TAUD_TFDA-LIKE DOMAIN-CONTAINING PROTEIN"/>
    <property type="match status" value="1"/>
</dbReference>
<dbReference type="STRING" id="49012.A0A0F7RVR0"/>
<gene>
    <name evidence="3" type="primary">SSCI44860.1</name>
    <name evidence="4" type="ORF">SPSC_05492</name>
</gene>
<dbReference type="PANTHER" id="PTHR10696">
    <property type="entry name" value="GAMMA-BUTYROBETAINE HYDROXYLASE-RELATED"/>
    <property type="match status" value="1"/>
</dbReference>
<dbReference type="EMBL" id="LK056686">
    <property type="protein sequence ID" value="CDU25599.1"/>
    <property type="molecule type" value="Genomic_DNA"/>
</dbReference>
<feature type="domain" description="TauD/TfdA-like" evidence="2">
    <location>
        <begin position="85"/>
        <end position="454"/>
    </location>
</feature>
<dbReference type="EMBL" id="CCFA01002697">
    <property type="protein sequence ID" value="CDS00510.1"/>
    <property type="molecule type" value="Genomic_DNA"/>
</dbReference>
<dbReference type="InterPro" id="IPR003819">
    <property type="entry name" value="TauD/TfdA-like"/>
</dbReference>
<reference evidence="4" key="3">
    <citation type="submission" date="2014-06" db="EMBL/GenBank/DDBJ databases">
        <authorList>
            <person name="Ju J."/>
            <person name="Zhang J."/>
        </authorList>
    </citation>
    <scope>NUCLEOTIDE SEQUENCE</scope>
    <source>
        <strain evidence="4">SscI8</strain>
    </source>
</reference>
<reference evidence="3" key="1">
    <citation type="submission" date="2014-06" db="EMBL/GenBank/DDBJ databases">
        <authorList>
            <person name="Berkman J.Paul."/>
        </authorList>
    </citation>
    <scope>NUCLEOTIDE SEQUENCE [LARGE SCALE GENOMIC DNA]</scope>
</reference>
<reference evidence="5" key="2">
    <citation type="submission" date="2014-06" db="EMBL/GenBank/DDBJ databases">
        <authorList>
            <person name="Berkman P.J."/>
        </authorList>
    </citation>
    <scope>NUCLEOTIDE SEQUENCE [LARGE SCALE GENOMIC DNA]</scope>
</reference>
<evidence type="ECO:0000313" key="4">
    <source>
        <dbReference type="EMBL" id="CDU25599.1"/>
    </source>
</evidence>
<dbReference type="Proteomes" id="UP000242770">
    <property type="component" value="Unassembled WGS sequence"/>
</dbReference>
<protein>
    <recommendedName>
        <fullName evidence="2">TauD/TfdA-like domain-containing protein</fullName>
    </recommendedName>
</protein>
<dbReference type="Pfam" id="PF02668">
    <property type="entry name" value="TauD"/>
    <property type="match status" value="1"/>
</dbReference>